<name>A0A1A6H0T1_NEOLE</name>
<proteinExistence type="inferred from homology"/>
<organism evidence="2 3">
    <name type="scientific">Neotoma lepida</name>
    <name type="common">Desert woodrat</name>
    <dbReference type="NCBI Taxonomy" id="56216"/>
    <lineage>
        <taxon>Eukaryota</taxon>
        <taxon>Metazoa</taxon>
        <taxon>Chordata</taxon>
        <taxon>Craniata</taxon>
        <taxon>Vertebrata</taxon>
        <taxon>Euteleostomi</taxon>
        <taxon>Mammalia</taxon>
        <taxon>Eutheria</taxon>
        <taxon>Euarchontoglires</taxon>
        <taxon>Glires</taxon>
        <taxon>Rodentia</taxon>
        <taxon>Myomorpha</taxon>
        <taxon>Muroidea</taxon>
        <taxon>Cricetidae</taxon>
        <taxon>Neotominae</taxon>
        <taxon>Neotoma</taxon>
    </lineage>
</organism>
<evidence type="ECO:0000256" key="1">
    <source>
        <dbReference type="ARBA" id="ARBA00008738"/>
    </source>
</evidence>
<dbReference type="GO" id="GO:0036064">
    <property type="term" value="C:ciliary basal body"/>
    <property type="evidence" value="ECO:0007669"/>
    <property type="project" value="TreeGrafter"/>
</dbReference>
<dbReference type="AlphaFoldDB" id="A0A1A6H0T1"/>
<comment type="caution">
    <text evidence="2">The sequence shown here is derived from an EMBL/GenBank/DDBJ whole genome shotgun (WGS) entry which is preliminary data.</text>
</comment>
<keyword evidence="3" id="KW-1185">Reference proteome</keyword>
<evidence type="ECO:0008006" key="4">
    <source>
        <dbReference type="Google" id="ProtNLM"/>
    </source>
</evidence>
<dbReference type="PANTHER" id="PTHR31516">
    <property type="entry name" value="STABILIZER OF AXONEMAL MICROTUBULES 2"/>
    <property type="match status" value="1"/>
</dbReference>
<dbReference type="InterPro" id="IPR033336">
    <property type="entry name" value="SAXO1/2"/>
</dbReference>
<dbReference type="GO" id="GO:0005814">
    <property type="term" value="C:centriole"/>
    <property type="evidence" value="ECO:0007669"/>
    <property type="project" value="TreeGrafter"/>
</dbReference>
<dbReference type="GO" id="GO:0005879">
    <property type="term" value="C:axonemal microtubule"/>
    <property type="evidence" value="ECO:0007669"/>
    <property type="project" value="TreeGrafter"/>
</dbReference>
<comment type="similarity">
    <text evidence="1">Belongs to the FAM154 family.</text>
</comment>
<dbReference type="GO" id="GO:0008017">
    <property type="term" value="F:microtubule binding"/>
    <property type="evidence" value="ECO:0007669"/>
    <property type="project" value="InterPro"/>
</dbReference>
<protein>
    <recommendedName>
        <fullName evidence="4">Stabilizer of axonemal microtubules 1</fullName>
    </recommendedName>
</protein>
<dbReference type="PANTHER" id="PTHR31516:SF9">
    <property type="entry name" value="STABILIZER OF AXONEMAL MICROTUBULES 1"/>
    <property type="match status" value="1"/>
</dbReference>
<dbReference type="STRING" id="56216.A0A1A6H0T1"/>
<dbReference type="EMBL" id="LZPO01057484">
    <property type="protein sequence ID" value="OBS71440.1"/>
    <property type="molecule type" value="Genomic_DNA"/>
</dbReference>
<accession>A0A1A6H0T1</accession>
<reference evidence="2 3" key="1">
    <citation type="submission" date="2016-06" db="EMBL/GenBank/DDBJ databases">
        <title>The Draft Genome Sequence and Annotation of the Desert Woodrat Neotoma lepida.</title>
        <authorList>
            <person name="Campbell M."/>
            <person name="Oakeson K.F."/>
            <person name="Yandell M."/>
            <person name="Halpert J.R."/>
            <person name="Dearing D."/>
        </authorList>
    </citation>
    <scope>NUCLEOTIDE SEQUENCE [LARGE SCALE GENOMIC DNA]</scope>
    <source>
        <strain evidence="2">417</strain>
        <tissue evidence="2">Liver</tissue>
    </source>
</reference>
<evidence type="ECO:0000313" key="3">
    <source>
        <dbReference type="Proteomes" id="UP000092124"/>
    </source>
</evidence>
<gene>
    <name evidence="2" type="ORF">A6R68_00017</name>
</gene>
<dbReference type="OrthoDB" id="365640at2759"/>
<dbReference type="GO" id="GO:0036126">
    <property type="term" value="C:sperm flagellum"/>
    <property type="evidence" value="ECO:0007669"/>
    <property type="project" value="TreeGrafter"/>
</dbReference>
<evidence type="ECO:0000313" key="2">
    <source>
        <dbReference type="EMBL" id="OBS71440.1"/>
    </source>
</evidence>
<dbReference type="Proteomes" id="UP000092124">
    <property type="component" value="Unassembled WGS sequence"/>
</dbReference>
<sequence length="480" mass="55369">MALMNRKCICDLCSCGRHHCPHPPTKIYEKTEKPCLFSEYTEKYPTYHCYMLRESFKPKVEYQRVTIPMESLSTTKRDFGTHNVVPVTHYHPDKFTPSQDEMDFLTTYNQHYNYCPASRVSPIKPRDNKHPCTDKMESVPTYKSDYLPWNQPRRPSIRPQQAYLPASCRFDHRTTHQDDYPMKHLVDTVCYKPPSVPMLCNIPLENMTSYKSSYVAHPMEKRYVYEAKKYKPSEIPFDDLTTHRDSYKGLSGEPAKSWKAVSRYSELDIPFPSNTEFREKFQAWPTPRIVPKDPIPYIPPEGKMNLLTTVQSDYSSPSGGVPARSCRPVHHINKSDRFEGSTTTREDYKHWANVRREPVKPVSQLKFPNEPMNYMTTNRAHYVAHIPVNTQSCKPAWSGPPINIPLESQTTYSTSFTPKEIQRCLASYSEPPGYIFEEVDAVGHRLYRPASHTAYQRSNSHLGFGGLANSSRGVLCVAGR</sequence>
<dbReference type="Pfam" id="PF05217">
    <property type="entry name" value="SAXO1-2"/>
    <property type="match status" value="1"/>
</dbReference>